<proteinExistence type="predicted"/>
<accession>A0A432VA14</accession>
<sequence length="67" mass="6512">MSYSTKVYHKVGGDELVVAPGGKITNNGTQAATIADPTGGATTDAEARAAIVAIIAALKGVGIVASA</sequence>
<dbReference type="AlphaFoldDB" id="A0A432VA14"/>
<evidence type="ECO:0000313" key="1">
    <source>
        <dbReference type="EMBL" id="RUM99028.1"/>
    </source>
</evidence>
<dbReference type="RefSeq" id="WP_128624530.1">
    <property type="nucleotide sequence ID" value="NZ_ML133508.1"/>
</dbReference>
<keyword evidence="2" id="KW-1185">Reference proteome</keyword>
<evidence type="ECO:0008006" key="3">
    <source>
        <dbReference type="Google" id="ProtNLM"/>
    </source>
</evidence>
<gene>
    <name evidence="1" type="ORF">EET67_05155</name>
</gene>
<comment type="caution">
    <text evidence="1">The sequence shown here is derived from an EMBL/GenBank/DDBJ whole genome shotgun (WGS) entry which is preliminary data.</text>
</comment>
<dbReference type="EMBL" id="RKST01000003">
    <property type="protein sequence ID" value="RUM99028.1"/>
    <property type="molecule type" value="Genomic_DNA"/>
</dbReference>
<reference evidence="1 2" key="1">
    <citation type="submission" date="2018-11" db="EMBL/GenBank/DDBJ databases">
        <title>Pseudaminobacter arsenicus sp. nov., an arsenic-resistant bacterium isolated from arsenic-rich aquifers.</title>
        <authorList>
            <person name="Mu Y."/>
        </authorList>
    </citation>
    <scope>NUCLEOTIDE SEQUENCE [LARGE SCALE GENOMIC DNA]</scope>
    <source>
        <strain evidence="1 2">CB3</strain>
    </source>
</reference>
<name>A0A432VA14_9HYPH</name>
<protein>
    <recommendedName>
        <fullName evidence="3">Head fiber protein</fullName>
    </recommendedName>
</protein>
<dbReference type="Proteomes" id="UP000281647">
    <property type="component" value="Unassembled WGS sequence"/>
</dbReference>
<organism evidence="1 2">
    <name type="scientific">Borborobacter arsenicus</name>
    <dbReference type="NCBI Taxonomy" id="1851146"/>
    <lineage>
        <taxon>Bacteria</taxon>
        <taxon>Pseudomonadati</taxon>
        <taxon>Pseudomonadota</taxon>
        <taxon>Alphaproteobacteria</taxon>
        <taxon>Hyphomicrobiales</taxon>
        <taxon>Phyllobacteriaceae</taxon>
        <taxon>Borborobacter</taxon>
    </lineage>
</organism>
<evidence type="ECO:0000313" key="2">
    <source>
        <dbReference type="Proteomes" id="UP000281647"/>
    </source>
</evidence>